<dbReference type="PANTHER" id="PTHR47723">
    <property type="entry name" value="OS05G0353850 PROTEIN"/>
    <property type="match status" value="1"/>
</dbReference>
<dbReference type="KEGG" id="aprc:113850839"/>
<dbReference type="RefSeq" id="XP_027337167.1">
    <property type="nucleotide sequence ID" value="XM_027481366.1"/>
</dbReference>
<dbReference type="InterPro" id="IPR044730">
    <property type="entry name" value="RNase_H-like_dom_plant"/>
</dbReference>
<dbReference type="GeneID" id="113850839"/>
<name>A0A8B8K066_ABRPR</name>
<accession>A0A8B8K066</accession>
<dbReference type="InterPro" id="IPR053151">
    <property type="entry name" value="RNase_H-like"/>
</dbReference>
<dbReference type="OrthoDB" id="1436613at2759"/>
<dbReference type="PANTHER" id="PTHR47723:SF19">
    <property type="entry name" value="POLYNUCLEOTIDYL TRANSFERASE, RIBONUCLEASE H-LIKE SUPERFAMILY PROTEIN"/>
    <property type="match status" value="1"/>
</dbReference>
<organism evidence="1 2">
    <name type="scientific">Abrus precatorius</name>
    <name type="common">Indian licorice</name>
    <name type="synonym">Glycine abrus</name>
    <dbReference type="NCBI Taxonomy" id="3816"/>
    <lineage>
        <taxon>Eukaryota</taxon>
        <taxon>Viridiplantae</taxon>
        <taxon>Streptophyta</taxon>
        <taxon>Embryophyta</taxon>
        <taxon>Tracheophyta</taxon>
        <taxon>Spermatophyta</taxon>
        <taxon>Magnoliopsida</taxon>
        <taxon>eudicotyledons</taxon>
        <taxon>Gunneridae</taxon>
        <taxon>Pentapetalae</taxon>
        <taxon>rosids</taxon>
        <taxon>fabids</taxon>
        <taxon>Fabales</taxon>
        <taxon>Fabaceae</taxon>
        <taxon>Papilionoideae</taxon>
        <taxon>50 kb inversion clade</taxon>
        <taxon>NPAAA clade</taxon>
        <taxon>indigoferoid/millettioid clade</taxon>
        <taxon>Abreae</taxon>
        <taxon>Abrus</taxon>
    </lineage>
</organism>
<reference evidence="2" key="2">
    <citation type="submission" date="2025-08" db="UniProtKB">
        <authorList>
            <consortium name="RefSeq"/>
        </authorList>
    </citation>
    <scope>IDENTIFICATION</scope>
    <source>
        <tissue evidence="2">Young leaves</tissue>
    </source>
</reference>
<evidence type="ECO:0000313" key="1">
    <source>
        <dbReference type="Proteomes" id="UP000694853"/>
    </source>
</evidence>
<proteinExistence type="predicted"/>
<keyword evidence="1" id="KW-1185">Reference proteome</keyword>
<dbReference type="Proteomes" id="UP000694853">
    <property type="component" value="Unplaced"/>
</dbReference>
<sequence>MRDIPIATYVLNDSWNWNLMGQHVNLDTISLIANYPVPHPSKGKDFPSWSLTSNGPSEDQDFPLESSPWLAPCYEKRKKRHFSDNDSCDYCHDAIETDSLVSFFSLGLHDWLKANINGSIKTQESHWSMLFCMIAWQLWNAKNDRIFKYSPSVPQNIIHQSIDYARLSHPLNSSSKRILNRSSKSETLISWSLSTTDLLKLNIDSSVFSFPLEATCGEVIHDDQDSFVYGFVCKISTSSAIKAKLWSLLEGLKLIKARNLQCVVIEMDS</sequence>
<dbReference type="CDD" id="cd06222">
    <property type="entry name" value="RNase_H_like"/>
    <property type="match status" value="1"/>
</dbReference>
<dbReference type="AlphaFoldDB" id="A0A8B8K066"/>
<evidence type="ECO:0000313" key="2">
    <source>
        <dbReference type="RefSeq" id="XP_027337167.1"/>
    </source>
</evidence>
<protein>
    <submittedName>
        <fullName evidence="2">Uncharacterized protein LOC113850839</fullName>
    </submittedName>
</protein>
<gene>
    <name evidence="2" type="primary">LOC113850839</name>
</gene>
<reference evidence="1" key="1">
    <citation type="journal article" date="2019" name="Toxins">
        <title>Detection of Abrin-Like and Prepropulchellin-Like Toxin Genes and Transcripts Using Whole Genome Sequencing and Full-Length Transcript Sequencing of Abrus precatorius.</title>
        <authorList>
            <person name="Hovde B.T."/>
            <person name="Daligault H.E."/>
            <person name="Hanschen E.R."/>
            <person name="Kunde Y.A."/>
            <person name="Johnson M.B."/>
            <person name="Starkenburg S.R."/>
            <person name="Johnson S.L."/>
        </authorList>
    </citation>
    <scope>NUCLEOTIDE SEQUENCE [LARGE SCALE GENOMIC DNA]</scope>
</reference>